<gene>
    <name evidence="3" type="ORF">SAMN05216174_113147</name>
</gene>
<evidence type="ECO:0000259" key="2">
    <source>
        <dbReference type="Pfam" id="PF03432"/>
    </source>
</evidence>
<accession>A0A1G6VXJ2</accession>
<feature type="compositionally biased region" description="Polar residues" evidence="1">
    <location>
        <begin position="319"/>
        <end position="334"/>
    </location>
</feature>
<dbReference type="RefSeq" id="WP_091455038.1">
    <property type="nucleotide sequence ID" value="NZ_FMZZ01000013.1"/>
</dbReference>
<organism evidence="3 4">
    <name type="scientific">Actinokineospora iranica</name>
    <dbReference type="NCBI Taxonomy" id="1271860"/>
    <lineage>
        <taxon>Bacteria</taxon>
        <taxon>Bacillati</taxon>
        <taxon>Actinomycetota</taxon>
        <taxon>Actinomycetes</taxon>
        <taxon>Pseudonocardiales</taxon>
        <taxon>Pseudonocardiaceae</taxon>
        <taxon>Actinokineospora</taxon>
    </lineage>
</organism>
<feature type="domain" description="MobA/VirD2-like nuclease" evidence="2">
    <location>
        <begin position="82"/>
        <end position="177"/>
    </location>
</feature>
<feature type="region of interest" description="Disordered" evidence="1">
    <location>
        <begin position="245"/>
        <end position="341"/>
    </location>
</feature>
<dbReference type="AlphaFoldDB" id="A0A1G6VXJ2"/>
<evidence type="ECO:0000313" key="4">
    <source>
        <dbReference type="Proteomes" id="UP000199501"/>
    </source>
</evidence>
<dbReference type="Pfam" id="PF03432">
    <property type="entry name" value="Relaxase"/>
    <property type="match status" value="1"/>
</dbReference>
<dbReference type="STRING" id="1271860.SAMN05216174_113147"/>
<dbReference type="OrthoDB" id="4382201at2"/>
<feature type="compositionally biased region" description="Low complexity" evidence="1">
    <location>
        <begin position="245"/>
        <end position="254"/>
    </location>
</feature>
<sequence>MIAKVANKGRRGRDTAGLLRYLFGRGRHNEHIDPHVVAAWDSDWVRGEAWGAEAEHSAGRSRLAAELDALMNGHQVIPPEGHVYHVVLSIPPADLSEGEQRLPDAQWRALVESAVTHMGLNRDGCRWVAIHHGPSIEGNDHIHLVVNTVTADGRITNLYRDWTRWRRWCRQVEDLHSWTATAPAGEGQSQATSYPELVRASKANQPSERDRLRDLVSRAAAGTDSEIAFVSQLRNQGVLVTGCRSKAPSPATKSPCPPPNLSGSQAAPSAATCHSPAFEPDGLTPASQNTSKPDSGEPTQHYRSRTHPPAHPSEPCFASSEQPHPQSPTISPTIRTPHCGT</sequence>
<dbReference type="InterPro" id="IPR005094">
    <property type="entry name" value="Endonuclease_MobA/VirD2"/>
</dbReference>
<keyword evidence="4" id="KW-1185">Reference proteome</keyword>
<proteinExistence type="predicted"/>
<evidence type="ECO:0000256" key="1">
    <source>
        <dbReference type="SAM" id="MobiDB-lite"/>
    </source>
</evidence>
<evidence type="ECO:0000313" key="3">
    <source>
        <dbReference type="EMBL" id="SDD58281.1"/>
    </source>
</evidence>
<dbReference type="Proteomes" id="UP000199501">
    <property type="component" value="Unassembled WGS sequence"/>
</dbReference>
<protein>
    <submittedName>
        <fullName evidence="3">Relaxase/Mobilisation nuclease domain-containing protein</fullName>
    </submittedName>
</protein>
<name>A0A1G6VXJ2_9PSEU</name>
<reference evidence="4" key="1">
    <citation type="submission" date="2016-10" db="EMBL/GenBank/DDBJ databases">
        <authorList>
            <person name="Varghese N."/>
            <person name="Submissions S."/>
        </authorList>
    </citation>
    <scope>NUCLEOTIDE SEQUENCE [LARGE SCALE GENOMIC DNA]</scope>
    <source>
        <strain evidence="4">IBRC-M 10403</strain>
    </source>
</reference>
<dbReference type="EMBL" id="FMZZ01000013">
    <property type="protein sequence ID" value="SDD58281.1"/>
    <property type="molecule type" value="Genomic_DNA"/>
</dbReference>